<dbReference type="PANTHER" id="PTHR11575">
    <property type="entry name" value="5'-NUCLEOTIDASE-RELATED"/>
    <property type="match status" value="1"/>
</dbReference>
<keyword evidence="1" id="KW-0732">Signal</keyword>
<evidence type="ECO:0000259" key="3">
    <source>
        <dbReference type="Pfam" id="PF00149"/>
    </source>
</evidence>
<dbReference type="KEGG" id="cpas:Clopa_3658"/>
<keyword evidence="2" id="KW-0472">Membrane</keyword>
<dbReference type="EMBL" id="CP003261">
    <property type="protein sequence ID" value="AGK98440.1"/>
    <property type="molecule type" value="Genomic_DNA"/>
</dbReference>
<dbReference type="GO" id="GO:0000166">
    <property type="term" value="F:nucleotide binding"/>
    <property type="evidence" value="ECO:0007669"/>
    <property type="project" value="InterPro"/>
</dbReference>
<evidence type="ECO:0000313" key="6">
    <source>
        <dbReference type="Proteomes" id="UP000013523"/>
    </source>
</evidence>
<dbReference type="InterPro" id="IPR006179">
    <property type="entry name" value="5_nucleotidase/apyrase"/>
</dbReference>
<dbReference type="RefSeq" id="WP_015616723.1">
    <property type="nucleotide sequence ID" value="NC_021182.1"/>
</dbReference>
<evidence type="ECO:0000256" key="1">
    <source>
        <dbReference type="ARBA" id="ARBA00022729"/>
    </source>
</evidence>
<dbReference type="InterPro" id="IPR036907">
    <property type="entry name" value="5'-Nucleotdase_C_sf"/>
</dbReference>
<feature type="transmembrane region" description="Helical" evidence="2">
    <location>
        <begin position="1504"/>
        <end position="1524"/>
    </location>
</feature>
<dbReference type="eggNOG" id="COG0737">
    <property type="taxonomic scope" value="Bacteria"/>
</dbReference>
<dbReference type="GO" id="GO:0009166">
    <property type="term" value="P:nucleotide catabolic process"/>
    <property type="evidence" value="ECO:0007669"/>
    <property type="project" value="InterPro"/>
</dbReference>
<dbReference type="InterPro" id="IPR006146">
    <property type="entry name" value="5'-Nucleotdase_CS"/>
</dbReference>
<dbReference type="InterPro" id="IPR004843">
    <property type="entry name" value="Calcineurin-like_PHP"/>
</dbReference>
<dbReference type="Pfam" id="PF02872">
    <property type="entry name" value="5_nucleotid_C"/>
    <property type="match status" value="2"/>
</dbReference>
<proteinExistence type="predicted"/>
<keyword evidence="6" id="KW-1185">Reference proteome</keyword>
<keyword evidence="2" id="KW-1133">Transmembrane helix</keyword>
<evidence type="ECO:0000259" key="4">
    <source>
        <dbReference type="Pfam" id="PF02872"/>
    </source>
</evidence>
<dbReference type="PRINTS" id="PR01607">
    <property type="entry name" value="APYRASEFAMLY"/>
</dbReference>
<dbReference type="Proteomes" id="UP000013523">
    <property type="component" value="Chromosome"/>
</dbReference>
<dbReference type="PANTHER" id="PTHR11575:SF6">
    <property type="entry name" value="2',3'-CYCLIC-NUCLEOTIDE 2'-PHOSPHODIESTERASE_3'-NUCLEOTIDASE"/>
    <property type="match status" value="1"/>
</dbReference>
<dbReference type="HOGENOM" id="CLU_001272_0_0_9"/>
<dbReference type="SUPFAM" id="SSF56300">
    <property type="entry name" value="Metallo-dependent phosphatases"/>
    <property type="match status" value="2"/>
</dbReference>
<feature type="domain" description="Calcineurin-like phosphoesterase" evidence="3">
    <location>
        <begin position="46"/>
        <end position="252"/>
    </location>
</feature>
<name>R4KFQ5_CLOPA</name>
<dbReference type="NCBIfam" id="TIGR01167">
    <property type="entry name" value="LPXTG_anchor"/>
    <property type="match status" value="1"/>
</dbReference>
<dbReference type="PROSITE" id="PS00786">
    <property type="entry name" value="5_NUCLEOTIDASE_2"/>
    <property type="match status" value="1"/>
</dbReference>
<keyword evidence="5" id="KW-0378">Hydrolase</keyword>
<dbReference type="Gene3D" id="3.90.780.10">
    <property type="entry name" value="5'-Nucleotidase, C-terminal domain"/>
    <property type="match status" value="2"/>
</dbReference>
<reference evidence="5 6" key="1">
    <citation type="submission" date="2012-01" db="EMBL/GenBank/DDBJ databases">
        <title>Complete sequence of chromosome of Clostridium pasteurianum BC1.</title>
        <authorList>
            <consortium name="US DOE Joint Genome Institute"/>
            <person name="Lucas S."/>
            <person name="Han J."/>
            <person name="Lapidus A."/>
            <person name="Cheng J.-F."/>
            <person name="Goodwin L."/>
            <person name="Pitluck S."/>
            <person name="Peters L."/>
            <person name="Mikhailova N."/>
            <person name="Teshima H."/>
            <person name="Detter J.C."/>
            <person name="Han C."/>
            <person name="Tapia R."/>
            <person name="Land M."/>
            <person name="Hauser L."/>
            <person name="Kyrpides N."/>
            <person name="Ivanova N."/>
            <person name="Pagani I."/>
            <person name="Dunn J."/>
            <person name="Taghavi S."/>
            <person name="Francis A."/>
            <person name="van der Lelie D."/>
            <person name="Woyke T."/>
        </authorList>
    </citation>
    <scope>NUCLEOTIDE SEQUENCE [LARGE SCALE GENOMIC DNA]</scope>
    <source>
        <strain evidence="5 6">BC1</strain>
    </source>
</reference>
<protein>
    <submittedName>
        <fullName evidence="5">5'-nucleotidase/2',3'-cyclic phosphodiesterase-like hydrolase</fullName>
    </submittedName>
</protein>
<dbReference type="Pfam" id="PF00149">
    <property type="entry name" value="Metallophos"/>
    <property type="match status" value="2"/>
</dbReference>
<feature type="domain" description="5'-Nucleotidase C-terminal" evidence="4">
    <location>
        <begin position="1040"/>
        <end position="1215"/>
    </location>
</feature>
<dbReference type="OrthoDB" id="9800780at2"/>
<dbReference type="InterPro" id="IPR029052">
    <property type="entry name" value="Metallo-depent_PP-like"/>
</dbReference>
<accession>R4KFQ5</accession>
<dbReference type="GO" id="GO:0046872">
    <property type="term" value="F:metal ion binding"/>
    <property type="evidence" value="ECO:0007669"/>
    <property type="project" value="InterPro"/>
</dbReference>
<sequence length="1535" mass="164282">MFKSLKFKQWISFFLTVLLLISTLSNGLAVKAYAASADKTFDLVEITDLHGALQDTSNPPLPVAGVLANRVKAVKAANPDTIVFGGGDLFQGTPISNTLKGVPVQQAMSNIGMEFSELGNHEFDWGLNTIINTTMKDASFNFICANLYNKNADGSNGSRVFDPYKIITKDGVRIAFVGAITNDTPNIVMPGYVADKNFTDAATEINSVAKDLKDKNQADVIIAVVHEGEGPLDTIVNKLTNVNAVFGGHTHTVEQKIVNGIPVINASSSGKGYADLKMTVTPDMKVSFPNTTSAYVALDNANGYKATNPVVDSEVQKIVSDANTQVGPIFNEVIGNIPTDLSRTQDQQPYGESQLGNWASDVVKSYAKADVGVANNGGLRTDFSKGDITVGQVFTFMPFDNEIDTVTMNKAQLKTVLEQAVGTYPDPKNSANIIGGKGIQISGIKFTYDSSKAYGSKVTSITREDGTAISDTETLKVAGPDFVLTGGDGFLGFTDPAVSATLFDTHKLARDAFLDDIRANNTIKFAMNNRITPQTQSGSATSMSIADARKLTSGNVTITGTVTTVNGNNVFIQDNTAGICVYNSSAKAAVKKGDKIQVTGPLSVYSNLLEVTPKNASGISTISTGNVVTPKVVNISDINASLQGQLVQINNASLQSYDTSSDSMIQDSTGSISMYKVPALSEINVGDKINVVAAVSQYGAKFELTVGQASDVNKVSTGDNSGNQGGSTISVLATSDIHGNVLNYDYAAGKAPSTPQGLAKVSTYVNSVRASNPNVMLIDNGDTIQGTPLSYYYDMLDTTSEYPLMKVMGAMKYDTWTLGNHEFNYGLTTLNRIISDAKKENINVLSANTYKSDNTNFVNPYYIKNFNVNGKTIKVGILGLTTKCIPNWEDPAHYAGLHFNDLVDEAKLWVPKVRQAGADVVIVSAHSGEESPSDVIPENQVKAIATQVSGIDAIVAGHTHATLNDTSLKNPDGKVVPVVEPSKWGTYVSQIDLNIDKDGKFTGLTTKNVKMDNTIAEDPAIVQLIQPYQNQTLGYIQTKLGTSTGEFKGDGQTTQATPIMELINKVQKEAAGTQLSIAAPLSSAAYIPKGDITIKDIMSVYVYENFLFGVKMNGKQLKNWMEYSVRYYKQAANSSDPIVKDPTLNIPDYNLDQLYGATYDVDLTQPACTVDPTTGGVTSGNRIKNLKINGVLVKDTDVFTVAINNYRYNGGGGFMKAAGLSSTDPSIVTYDSAKALGDDGQVRSLMMSYIKDHKTISPDSSNNWKVYTTAVSQDVDQTPTTIDNKDGAAVISAVNDAITNNTEIPTIDIKTSPVVSKDVFNAIRGKDKTISFVGNNVTWTFNGKDITSNVTSDIDLSLKTVPTALTSKEAARVKAVTGKNASIVSFSFNYEGQLPGKSAVKIFIGKNWANKVVSICRYYADKDSYDIVQSNIKVDSDGYITYTTDHCSDYFVTDASLIPAETPVQQQPTPVQQQPAPVSTTAVASTATSNASTTLPKTGQTIDFGALVGMGSLCVILGAMLFILDKRRKRTDNAA</sequence>
<dbReference type="STRING" id="86416.Clopa_3658"/>
<dbReference type="SUPFAM" id="SSF55816">
    <property type="entry name" value="5'-nucleotidase (syn. UDP-sugar hydrolase), C-terminal domain"/>
    <property type="match status" value="2"/>
</dbReference>
<dbReference type="GO" id="GO:0030288">
    <property type="term" value="C:outer membrane-bounded periplasmic space"/>
    <property type="evidence" value="ECO:0007669"/>
    <property type="project" value="TreeGrafter"/>
</dbReference>
<evidence type="ECO:0000256" key="2">
    <source>
        <dbReference type="SAM" id="Phobius"/>
    </source>
</evidence>
<dbReference type="Gene3D" id="3.60.21.10">
    <property type="match status" value="2"/>
</dbReference>
<dbReference type="PATRIC" id="fig|86416.3.peg.3657"/>
<feature type="domain" description="5'-Nucleotidase C-terminal" evidence="4">
    <location>
        <begin position="333"/>
        <end position="491"/>
    </location>
</feature>
<evidence type="ECO:0000313" key="5">
    <source>
        <dbReference type="EMBL" id="AGK98440.1"/>
    </source>
</evidence>
<organism evidence="5 6">
    <name type="scientific">Clostridium pasteurianum BC1</name>
    <dbReference type="NCBI Taxonomy" id="86416"/>
    <lineage>
        <taxon>Bacteria</taxon>
        <taxon>Bacillati</taxon>
        <taxon>Bacillota</taxon>
        <taxon>Clostridia</taxon>
        <taxon>Eubacteriales</taxon>
        <taxon>Clostridiaceae</taxon>
        <taxon>Clostridium</taxon>
    </lineage>
</organism>
<dbReference type="InterPro" id="IPR008334">
    <property type="entry name" value="5'-Nucleotdase_C"/>
</dbReference>
<dbReference type="CDD" id="cd00845">
    <property type="entry name" value="MPP_UshA_N_like"/>
    <property type="match status" value="1"/>
</dbReference>
<feature type="domain" description="Calcineurin-like phosphoesterase" evidence="3">
    <location>
        <begin position="730"/>
        <end position="961"/>
    </location>
</feature>
<dbReference type="GO" id="GO:0016788">
    <property type="term" value="F:hydrolase activity, acting on ester bonds"/>
    <property type="evidence" value="ECO:0007669"/>
    <property type="project" value="InterPro"/>
</dbReference>
<gene>
    <name evidence="5" type="ORF">Clopa_3658</name>
</gene>
<keyword evidence="2" id="KW-0812">Transmembrane</keyword>